<dbReference type="GO" id="GO:0005524">
    <property type="term" value="F:ATP binding"/>
    <property type="evidence" value="ECO:0007669"/>
    <property type="project" value="UniProtKB-KW"/>
</dbReference>
<feature type="domain" description="ABC transporter" evidence="6">
    <location>
        <begin position="1"/>
        <end position="189"/>
    </location>
</feature>
<dbReference type="SUPFAM" id="SSF52540">
    <property type="entry name" value="P-loop containing nucleoside triphosphate hydrolases"/>
    <property type="match status" value="1"/>
</dbReference>
<dbReference type="GO" id="GO:0046677">
    <property type="term" value="P:response to antibiotic"/>
    <property type="evidence" value="ECO:0007669"/>
    <property type="project" value="UniProtKB-KW"/>
</dbReference>
<keyword evidence="8" id="KW-1185">Reference proteome</keyword>
<accession>R7WQL5</accession>
<dbReference type="AlphaFoldDB" id="R7WQL5"/>
<dbReference type="EMBL" id="APMY01000031">
    <property type="protein sequence ID" value="EOM77617.1"/>
    <property type="molecule type" value="Genomic_DNA"/>
</dbReference>
<evidence type="ECO:0000259" key="6">
    <source>
        <dbReference type="PROSITE" id="PS50893"/>
    </source>
</evidence>
<reference evidence="7 8" key="1">
    <citation type="journal article" date="2013" name="Genome Announc.">
        <title>Draft Genome Sequence of Rhodococcus rhodnii Strain LMG5362, a Symbiont of Rhodnius prolixus (Hemiptera, Reduviidae, Triatominae), the Principle Vector of Trypanosoma cruzi.</title>
        <authorList>
            <person name="Pachebat J.A."/>
            <person name="van Keulen G."/>
            <person name="Whitten M.M."/>
            <person name="Girdwood S."/>
            <person name="Del Sol R."/>
            <person name="Dyson P.J."/>
            <person name="Facey P.D."/>
        </authorList>
    </citation>
    <scope>NUCLEOTIDE SEQUENCE [LARGE SCALE GENOMIC DNA]</scope>
    <source>
        <strain evidence="7 8">LMG 5362</strain>
    </source>
</reference>
<dbReference type="PANTHER" id="PTHR42711">
    <property type="entry name" value="ABC TRANSPORTER ATP-BINDING PROTEIN"/>
    <property type="match status" value="1"/>
</dbReference>
<sequence>MNILSTLTRPDAGVAEVAGHDVVREPAAVRGAIGLTGQFAAVDDLLTGRENLAMMARLSRVPRRRVPEVVDETLERFALAAAADRRVGTYSGGMRRRLDIAVGILARPRVLFLDEPTTGLDPRSRQGVWEFVRELVDDGVSVLLTTQYLEEADQLADEIAVLDHGRIIASGTASELKRRFGEDVVDVRYADGTVDTFPTDGSPAGLRRVLDGLAPGAETVGVRSPSLDDVFLALTGRAVDAAETRPADGAAA</sequence>
<dbReference type="Proteomes" id="UP000013525">
    <property type="component" value="Unassembled WGS sequence"/>
</dbReference>
<dbReference type="InterPro" id="IPR027417">
    <property type="entry name" value="P-loop_NTPase"/>
</dbReference>
<dbReference type="InterPro" id="IPR050763">
    <property type="entry name" value="ABC_transporter_ATP-binding"/>
</dbReference>
<evidence type="ECO:0000256" key="3">
    <source>
        <dbReference type="ARBA" id="ARBA00022741"/>
    </source>
</evidence>
<keyword evidence="2" id="KW-0813">Transport</keyword>
<dbReference type="PROSITE" id="PS00211">
    <property type="entry name" value="ABC_TRANSPORTER_1"/>
    <property type="match status" value="1"/>
</dbReference>
<keyword evidence="3" id="KW-0547">Nucleotide-binding</keyword>
<proteinExistence type="predicted"/>
<dbReference type="Gene3D" id="3.40.50.300">
    <property type="entry name" value="P-loop containing nucleotide triphosphate hydrolases"/>
    <property type="match status" value="1"/>
</dbReference>
<evidence type="ECO:0000256" key="2">
    <source>
        <dbReference type="ARBA" id="ARBA00022448"/>
    </source>
</evidence>
<evidence type="ECO:0000256" key="1">
    <source>
        <dbReference type="ARBA" id="ARBA00004202"/>
    </source>
</evidence>
<dbReference type="InterPro" id="IPR003439">
    <property type="entry name" value="ABC_transporter-like_ATP-bd"/>
</dbReference>
<dbReference type="PATRIC" id="fig|1273125.3.peg.990"/>
<comment type="caution">
    <text evidence="7">The sequence shown here is derived from an EMBL/GenBank/DDBJ whole genome shotgun (WGS) entry which is preliminary data.</text>
</comment>
<organism evidence="7 8">
    <name type="scientific">Rhodococcus rhodnii LMG 5362</name>
    <dbReference type="NCBI Taxonomy" id="1273125"/>
    <lineage>
        <taxon>Bacteria</taxon>
        <taxon>Bacillati</taxon>
        <taxon>Actinomycetota</taxon>
        <taxon>Actinomycetes</taxon>
        <taxon>Mycobacteriales</taxon>
        <taxon>Nocardiaceae</taxon>
        <taxon>Rhodococcus</taxon>
    </lineage>
</organism>
<dbReference type="eggNOG" id="COG1131">
    <property type="taxonomic scope" value="Bacteria"/>
</dbReference>
<evidence type="ECO:0000313" key="8">
    <source>
        <dbReference type="Proteomes" id="UP000013525"/>
    </source>
</evidence>
<comment type="subcellular location">
    <subcellularLocation>
        <location evidence="1">Cell membrane</location>
        <topology evidence="1">Peripheral membrane protein</topology>
    </subcellularLocation>
</comment>
<dbReference type="PANTHER" id="PTHR42711:SF19">
    <property type="entry name" value="DOXORUBICIN RESISTANCE ATP-BINDING PROTEIN DRRA"/>
    <property type="match status" value="1"/>
</dbReference>
<dbReference type="GO" id="GO:0016887">
    <property type="term" value="F:ATP hydrolysis activity"/>
    <property type="evidence" value="ECO:0007669"/>
    <property type="project" value="InterPro"/>
</dbReference>
<dbReference type="GO" id="GO:0005886">
    <property type="term" value="C:plasma membrane"/>
    <property type="evidence" value="ECO:0007669"/>
    <property type="project" value="UniProtKB-SubCell"/>
</dbReference>
<dbReference type="Pfam" id="PF00005">
    <property type="entry name" value="ABC_tran"/>
    <property type="match status" value="1"/>
</dbReference>
<keyword evidence="4" id="KW-0067">ATP-binding</keyword>
<evidence type="ECO:0000313" key="7">
    <source>
        <dbReference type="EMBL" id="EOM77617.1"/>
    </source>
</evidence>
<dbReference type="PROSITE" id="PS50893">
    <property type="entry name" value="ABC_TRANSPORTER_2"/>
    <property type="match status" value="1"/>
</dbReference>
<protein>
    <submittedName>
        <fullName evidence="7">ABC transporter</fullName>
    </submittedName>
</protein>
<dbReference type="InterPro" id="IPR017871">
    <property type="entry name" value="ABC_transporter-like_CS"/>
</dbReference>
<evidence type="ECO:0000256" key="5">
    <source>
        <dbReference type="ARBA" id="ARBA00023251"/>
    </source>
</evidence>
<evidence type="ECO:0000256" key="4">
    <source>
        <dbReference type="ARBA" id="ARBA00022840"/>
    </source>
</evidence>
<gene>
    <name evidence="7" type="ORF">Rrhod_1027</name>
</gene>
<name>R7WQL5_9NOCA</name>
<keyword evidence="5" id="KW-0046">Antibiotic resistance</keyword>